<dbReference type="Proteomes" id="UP000095085">
    <property type="component" value="Unassembled WGS sequence"/>
</dbReference>
<proteinExistence type="predicted"/>
<organism evidence="1 2">
    <name type="scientific">Hyphopichia burtonii NRRL Y-1933</name>
    <dbReference type="NCBI Taxonomy" id="984485"/>
    <lineage>
        <taxon>Eukaryota</taxon>
        <taxon>Fungi</taxon>
        <taxon>Dikarya</taxon>
        <taxon>Ascomycota</taxon>
        <taxon>Saccharomycotina</taxon>
        <taxon>Pichiomycetes</taxon>
        <taxon>Debaryomycetaceae</taxon>
        <taxon>Hyphopichia</taxon>
    </lineage>
</organism>
<accession>A0A1E4RPD7</accession>
<sequence length="466" mass="52805">MVPFLDTDKGLGCKKIKADFVSHKSELEMSFVFEDQVSFISNNIQLYTLASVAHLVDYFNSLEDFRSQLLVTQRPLGNLPRKKTSEDSAVETLMAQFVPQEFPSGSIELLEDEDRGISPVTAKKPKLITMFVKKLFPQVKKEQETQVIANEVEIETKDIFPKAEFFNFSSIRTLKMFGSDNETKELDEKQQVDYDFSAAKAFKDCLSKEEAIPQSNSIFTRFATFSKTKTTVPCDEAAIPAASSRKFSRMFEVNTKKKESDYLNNRVFSPNTHSPSYGDIPLIQDVEDGKQRRFWNNIMRRALPNITPFTANSGVPPDSSVCYSGCSSLPKKINSPYLKKARRSRSLSRIFHYKFDKISKNSDSIQDDPITLKRSASDTVLSESLLSNPANRSLGRDRLLSLHVRFSSPRNRLDQINLQYDDLAELTNDNSNFNFDPIQKSTGIDGFINVVNSKDEDGLFLPSQLT</sequence>
<dbReference type="GeneID" id="30997786"/>
<gene>
    <name evidence="1" type="ORF">HYPBUDRAFT_239114</name>
</gene>
<protein>
    <submittedName>
        <fullName evidence="1">Uncharacterized protein</fullName>
    </submittedName>
</protein>
<evidence type="ECO:0000313" key="1">
    <source>
        <dbReference type="EMBL" id="ODV69127.1"/>
    </source>
</evidence>
<dbReference type="AlphaFoldDB" id="A0A1E4RPD7"/>
<evidence type="ECO:0000313" key="2">
    <source>
        <dbReference type="Proteomes" id="UP000095085"/>
    </source>
</evidence>
<keyword evidence="2" id="KW-1185">Reference proteome</keyword>
<dbReference type="EMBL" id="KV454539">
    <property type="protein sequence ID" value="ODV69127.1"/>
    <property type="molecule type" value="Genomic_DNA"/>
</dbReference>
<dbReference type="RefSeq" id="XP_020078194.1">
    <property type="nucleotide sequence ID" value="XM_020223237.1"/>
</dbReference>
<reference evidence="2" key="1">
    <citation type="submission" date="2016-05" db="EMBL/GenBank/DDBJ databases">
        <title>Comparative genomics of biotechnologically important yeasts.</title>
        <authorList>
            <consortium name="DOE Joint Genome Institute"/>
            <person name="Riley R."/>
            <person name="Haridas S."/>
            <person name="Wolfe K.H."/>
            <person name="Lopes M.R."/>
            <person name="Hittinger C.T."/>
            <person name="Goker M."/>
            <person name="Salamov A."/>
            <person name="Wisecaver J."/>
            <person name="Long T.M."/>
            <person name="Aerts A.L."/>
            <person name="Barry K."/>
            <person name="Choi C."/>
            <person name="Clum A."/>
            <person name="Coughlan A.Y."/>
            <person name="Deshpande S."/>
            <person name="Douglass A.P."/>
            <person name="Hanson S.J."/>
            <person name="Klenk H.-P."/>
            <person name="Labutti K."/>
            <person name="Lapidus A."/>
            <person name="Lindquist E."/>
            <person name="Lipzen A."/>
            <person name="Meier-Kolthoff J.P."/>
            <person name="Ohm R.A."/>
            <person name="Otillar R.P."/>
            <person name="Pangilinan J."/>
            <person name="Peng Y."/>
            <person name="Rokas A."/>
            <person name="Rosa C.A."/>
            <person name="Scheuner C."/>
            <person name="Sibirny A.A."/>
            <person name="Slot J.C."/>
            <person name="Stielow J.B."/>
            <person name="Sun H."/>
            <person name="Kurtzman C.P."/>
            <person name="Blackwell M."/>
            <person name="Grigoriev I.V."/>
            <person name="Jeffries T.W."/>
        </authorList>
    </citation>
    <scope>NUCLEOTIDE SEQUENCE [LARGE SCALE GENOMIC DNA]</scope>
    <source>
        <strain evidence="2">NRRL Y-1933</strain>
    </source>
</reference>
<name>A0A1E4RPD7_9ASCO</name>